<dbReference type="PANTHER" id="PTHR11552:SF147">
    <property type="entry name" value="CHOLINE DEHYDROGENASE, MITOCHONDRIAL"/>
    <property type="match status" value="1"/>
</dbReference>
<dbReference type="Gene3D" id="3.30.410.40">
    <property type="match status" value="1"/>
</dbReference>
<dbReference type="InterPro" id="IPR000172">
    <property type="entry name" value="GMC_OxRdtase_N"/>
</dbReference>
<sequence length="483" mass="51381">MAEHADVVVIGAGSAGGAVAARLSEDPSRTVLLLEAGEDFPDEETAPPSFVTGGNVIGGWFAGVGAAIPAHDWQYHGEPLAGGRRIRLDRGRLVGGSSMINGCIAVRGKPSDFADWEAAGATGWGWDVVQPIFARVEDELSVKRYERPRWQPFQAAFVDAFVELGFREVADMNAPDAWDDATGAWPQNRRNEIRQGSLVTYVRQARRRANVQVRGHAHVDRVLVRGGRATGVRYLDPHGRAHEVEAGRVVVCAGAYGTPAILLRSGVGPAEHLGDLGIDVVADLPVGDGLRDHPQTMFELATPPAVAEMAGPGLAVVARGVGWWAFPVALDERDGVCAVAMALTSQEPQGTVRLASTDPLEAPVIVHNSQQVIDRGAFDEAYETFRALVGTRTFSGLGIGGRDAGRDPAEVLRERLATARHPACSCAIGRVVDERLGVLGVEGLHVADASVFPTNITNNTNLTCFVVGERAAQLVDADDRRSA</sequence>
<dbReference type="EMBL" id="CP042430">
    <property type="protein sequence ID" value="QEC48429.1"/>
    <property type="molecule type" value="Genomic_DNA"/>
</dbReference>
<protein>
    <recommendedName>
        <fullName evidence="7 8">Glucose-methanol-choline oxidoreductase N-terminal domain-containing protein</fullName>
    </recommendedName>
</protein>
<dbReference type="InterPro" id="IPR007867">
    <property type="entry name" value="GMC_OxRtase_C"/>
</dbReference>
<evidence type="ECO:0000259" key="7">
    <source>
        <dbReference type="PROSITE" id="PS00623"/>
    </source>
</evidence>
<evidence type="ECO:0000256" key="6">
    <source>
        <dbReference type="RuleBase" id="RU003968"/>
    </source>
</evidence>
<dbReference type="OrthoDB" id="9785276at2"/>
<dbReference type="GO" id="GO:0016614">
    <property type="term" value="F:oxidoreductase activity, acting on CH-OH group of donors"/>
    <property type="evidence" value="ECO:0007669"/>
    <property type="project" value="InterPro"/>
</dbReference>
<comment type="cofactor">
    <cofactor evidence="1 5">
        <name>FAD</name>
        <dbReference type="ChEBI" id="CHEBI:57692"/>
    </cofactor>
</comment>
<dbReference type="Proteomes" id="UP000321805">
    <property type="component" value="Chromosome"/>
</dbReference>
<name>A0A5B8U5M8_9ACTN</name>
<accession>A0A5B8U5M8</accession>
<dbReference type="PROSITE" id="PS00623">
    <property type="entry name" value="GMC_OXRED_1"/>
    <property type="match status" value="1"/>
</dbReference>
<feature type="domain" description="Glucose-methanol-choline oxidoreductase N-terminal" evidence="8">
    <location>
        <begin position="254"/>
        <end position="268"/>
    </location>
</feature>
<proteinExistence type="inferred from homology"/>
<reference evidence="9 10" key="1">
    <citation type="journal article" date="2018" name="J. Microbiol.">
        <title>Baekduia soli gen. nov., sp. nov., a novel bacterium isolated from the soil of Baekdu Mountain and proposal of a novel family name, Baekduiaceae fam. nov.</title>
        <authorList>
            <person name="An D.S."/>
            <person name="Siddiqi M.Z."/>
            <person name="Kim K.H."/>
            <person name="Yu H.S."/>
            <person name="Im W.T."/>
        </authorList>
    </citation>
    <scope>NUCLEOTIDE SEQUENCE [LARGE SCALE GENOMIC DNA]</scope>
    <source>
        <strain evidence="9 10">BR7-21</strain>
    </source>
</reference>
<dbReference type="InterPro" id="IPR036188">
    <property type="entry name" value="FAD/NAD-bd_sf"/>
</dbReference>
<dbReference type="Pfam" id="PF05199">
    <property type="entry name" value="GMC_oxred_C"/>
    <property type="match status" value="1"/>
</dbReference>
<gene>
    <name evidence="9" type="ORF">FSW04_13195</name>
</gene>
<dbReference type="InterPro" id="IPR012132">
    <property type="entry name" value="GMC_OxRdtase"/>
</dbReference>
<dbReference type="Gene3D" id="3.50.50.60">
    <property type="entry name" value="FAD/NAD(P)-binding domain"/>
    <property type="match status" value="1"/>
</dbReference>
<evidence type="ECO:0000313" key="10">
    <source>
        <dbReference type="Proteomes" id="UP000321805"/>
    </source>
</evidence>
<keyword evidence="4 5" id="KW-0274">FAD</keyword>
<evidence type="ECO:0000256" key="2">
    <source>
        <dbReference type="ARBA" id="ARBA00010790"/>
    </source>
</evidence>
<organism evidence="9 10">
    <name type="scientific">Baekduia soli</name>
    <dbReference type="NCBI Taxonomy" id="496014"/>
    <lineage>
        <taxon>Bacteria</taxon>
        <taxon>Bacillati</taxon>
        <taxon>Actinomycetota</taxon>
        <taxon>Thermoleophilia</taxon>
        <taxon>Solirubrobacterales</taxon>
        <taxon>Baekduiaceae</taxon>
        <taxon>Baekduia</taxon>
    </lineage>
</organism>
<feature type="binding site" evidence="5">
    <location>
        <position position="219"/>
    </location>
    <ligand>
        <name>FAD</name>
        <dbReference type="ChEBI" id="CHEBI:57692"/>
    </ligand>
</feature>
<feature type="domain" description="Glucose-methanol-choline oxidoreductase N-terminal" evidence="7">
    <location>
        <begin position="91"/>
        <end position="114"/>
    </location>
</feature>
<evidence type="ECO:0000256" key="1">
    <source>
        <dbReference type="ARBA" id="ARBA00001974"/>
    </source>
</evidence>
<dbReference type="SUPFAM" id="SSF51905">
    <property type="entry name" value="FAD/NAD(P)-binding domain"/>
    <property type="match status" value="1"/>
</dbReference>
<dbReference type="SUPFAM" id="SSF54373">
    <property type="entry name" value="FAD-linked reductases, C-terminal domain"/>
    <property type="match status" value="1"/>
</dbReference>
<dbReference type="PIRSF" id="PIRSF000137">
    <property type="entry name" value="Alcohol_oxidase"/>
    <property type="match status" value="1"/>
</dbReference>
<evidence type="ECO:0000256" key="4">
    <source>
        <dbReference type="ARBA" id="ARBA00022827"/>
    </source>
</evidence>
<evidence type="ECO:0000256" key="3">
    <source>
        <dbReference type="ARBA" id="ARBA00022630"/>
    </source>
</evidence>
<dbReference type="GO" id="GO:0050660">
    <property type="term" value="F:flavin adenine dinucleotide binding"/>
    <property type="evidence" value="ECO:0007669"/>
    <property type="project" value="InterPro"/>
</dbReference>
<dbReference type="PANTHER" id="PTHR11552">
    <property type="entry name" value="GLUCOSE-METHANOL-CHOLINE GMC OXIDOREDUCTASE"/>
    <property type="match status" value="1"/>
</dbReference>
<keyword evidence="10" id="KW-1185">Reference proteome</keyword>
<dbReference type="Pfam" id="PF00732">
    <property type="entry name" value="GMC_oxred_N"/>
    <property type="match status" value="1"/>
</dbReference>
<dbReference type="PROSITE" id="PS00624">
    <property type="entry name" value="GMC_OXRED_2"/>
    <property type="match status" value="1"/>
</dbReference>
<dbReference type="KEGG" id="bsol:FSW04_13195"/>
<comment type="similarity">
    <text evidence="2 6">Belongs to the GMC oxidoreductase family.</text>
</comment>
<dbReference type="AlphaFoldDB" id="A0A5B8U5M8"/>
<evidence type="ECO:0000256" key="5">
    <source>
        <dbReference type="PIRSR" id="PIRSR000137-2"/>
    </source>
</evidence>
<evidence type="ECO:0000313" key="9">
    <source>
        <dbReference type="EMBL" id="QEC48429.1"/>
    </source>
</evidence>
<keyword evidence="3 6" id="KW-0285">Flavoprotein</keyword>
<evidence type="ECO:0000259" key="8">
    <source>
        <dbReference type="PROSITE" id="PS00624"/>
    </source>
</evidence>
<dbReference type="RefSeq" id="WP_146919953.1">
    <property type="nucleotide sequence ID" value="NZ_CP042430.1"/>
</dbReference>